<organism evidence="3 4">
    <name type="scientific">Cuscuta epithymum</name>
    <dbReference type="NCBI Taxonomy" id="186058"/>
    <lineage>
        <taxon>Eukaryota</taxon>
        <taxon>Viridiplantae</taxon>
        <taxon>Streptophyta</taxon>
        <taxon>Embryophyta</taxon>
        <taxon>Tracheophyta</taxon>
        <taxon>Spermatophyta</taxon>
        <taxon>Magnoliopsida</taxon>
        <taxon>eudicotyledons</taxon>
        <taxon>Gunneridae</taxon>
        <taxon>Pentapetalae</taxon>
        <taxon>asterids</taxon>
        <taxon>lamiids</taxon>
        <taxon>Solanales</taxon>
        <taxon>Convolvulaceae</taxon>
        <taxon>Cuscuteae</taxon>
        <taxon>Cuscuta</taxon>
        <taxon>Cuscuta subgen. Cuscuta</taxon>
    </lineage>
</organism>
<feature type="coiled-coil region" evidence="1">
    <location>
        <begin position="100"/>
        <end position="133"/>
    </location>
</feature>
<name>A0AAV0CSG8_9ASTE</name>
<dbReference type="PANTHER" id="PTHR36402">
    <property type="entry name" value="EXPRESSED PROTEIN"/>
    <property type="match status" value="1"/>
</dbReference>
<evidence type="ECO:0000256" key="1">
    <source>
        <dbReference type="SAM" id="Coils"/>
    </source>
</evidence>
<dbReference type="PANTHER" id="PTHR36402:SF1">
    <property type="entry name" value="EXPRESSED PROTEIN"/>
    <property type="match status" value="1"/>
</dbReference>
<dbReference type="Proteomes" id="UP001152523">
    <property type="component" value="Unassembled WGS sequence"/>
</dbReference>
<reference evidence="3" key="1">
    <citation type="submission" date="2022-07" db="EMBL/GenBank/DDBJ databases">
        <authorList>
            <person name="Macas J."/>
            <person name="Novak P."/>
            <person name="Neumann P."/>
        </authorList>
    </citation>
    <scope>NUCLEOTIDE SEQUENCE</scope>
</reference>
<accession>A0AAV0CSG8</accession>
<gene>
    <name evidence="3" type="ORF">CEPIT_LOCUS8582</name>
</gene>
<evidence type="ECO:0000256" key="2">
    <source>
        <dbReference type="SAM" id="MobiDB-lite"/>
    </source>
</evidence>
<proteinExistence type="predicted"/>
<dbReference type="AlphaFoldDB" id="A0AAV0CSG8"/>
<evidence type="ECO:0000313" key="3">
    <source>
        <dbReference type="EMBL" id="CAH9083443.1"/>
    </source>
</evidence>
<feature type="region of interest" description="Disordered" evidence="2">
    <location>
        <begin position="37"/>
        <end position="60"/>
    </location>
</feature>
<protein>
    <submittedName>
        <fullName evidence="3">Uncharacterized protein</fullName>
    </submittedName>
</protein>
<dbReference type="EMBL" id="CAMAPF010000043">
    <property type="protein sequence ID" value="CAH9083443.1"/>
    <property type="molecule type" value="Genomic_DNA"/>
</dbReference>
<evidence type="ECO:0000313" key="4">
    <source>
        <dbReference type="Proteomes" id="UP001152523"/>
    </source>
</evidence>
<keyword evidence="4" id="KW-1185">Reference proteome</keyword>
<sequence>MSLSRYLSRKPLTTRILEIHHLRSFSTTAAAHPTAFHKNQHPQNHSFLPPNEYLNSWKPPKDPKEAEAKLALLRRDYAKKVKEVRKEYIKEVEVMRLEKLRKAEAKKEALRIANEERKATKAAEKKAKAEERAIFEEQFRQTLLKERQEKLEYWKMREKKIEEKRKEKIELLRKKSSLWIDEKLLEPKAFEGSVCPSIKDMKETKR</sequence>
<comment type="caution">
    <text evidence="3">The sequence shown here is derived from an EMBL/GenBank/DDBJ whole genome shotgun (WGS) entry which is preliminary data.</text>
</comment>
<keyword evidence="1" id="KW-0175">Coiled coil</keyword>